<name>A0A2R8BTM2_9RHOB</name>
<gene>
    <name evidence="3" type="primary">yveL</name>
    <name evidence="3" type="ORF">PAA8504_01294</name>
</gene>
<dbReference type="InterPro" id="IPR005702">
    <property type="entry name" value="Wzc-like_C"/>
</dbReference>
<dbReference type="SUPFAM" id="SSF52540">
    <property type="entry name" value="P-loop containing nucleoside triphosphate hydrolases"/>
    <property type="match status" value="1"/>
</dbReference>
<keyword evidence="2" id="KW-0067">ATP-binding</keyword>
<organism evidence="3 4">
    <name type="scientific">Palleronia abyssalis</name>
    <dbReference type="NCBI Taxonomy" id="1501240"/>
    <lineage>
        <taxon>Bacteria</taxon>
        <taxon>Pseudomonadati</taxon>
        <taxon>Pseudomonadota</taxon>
        <taxon>Alphaproteobacteria</taxon>
        <taxon>Rhodobacterales</taxon>
        <taxon>Roseobacteraceae</taxon>
        <taxon>Palleronia</taxon>
    </lineage>
</organism>
<dbReference type="PANTHER" id="PTHR32309">
    <property type="entry name" value="TYROSINE-PROTEIN KINASE"/>
    <property type="match status" value="1"/>
</dbReference>
<evidence type="ECO:0000256" key="2">
    <source>
        <dbReference type="ARBA" id="ARBA00022840"/>
    </source>
</evidence>
<dbReference type="OrthoDB" id="9775724at2"/>
<dbReference type="AlphaFoldDB" id="A0A2R8BTM2"/>
<dbReference type="EMBL" id="ONZF01000002">
    <property type="protein sequence ID" value="SPJ23483.1"/>
    <property type="molecule type" value="Genomic_DNA"/>
</dbReference>
<evidence type="ECO:0000313" key="4">
    <source>
        <dbReference type="Proteomes" id="UP000244912"/>
    </source>
</evidence>
<evidence type="ECO:0000256" key="1">
    <source>
        <dbReference type="ARBA" id="ARBA00022741"/>
    </source>
</evidence>
<keyword evidence="1" id="KW-0547">Nucleotide-binding</keyword>
<keyword evidence="4" id="KW-1185">Reference proteome</keyword>
<dbReference type="Gene3D" id="3.40.50.300">
    <property type="entry name" value="P-loop containing nucleotide triphosphate hydrolases"/>
    <property type="match status" value="1"/>
</dbReference>
<dbReference type="InterPro" id="IPR050445">
    <property type="entry name" value="Bact_polysacc_biosynth/exp"/>
</dbReference>
<dbReference type="CDD" id="cd05387">
    <property type="entry name" value="BY-kinase"/>
    <property type="match status" value="1"/>
</dbReference>
<protein>
    <submittedName>
        <fullName evidence="3">Tyrosine-protein kinase YveL</fullName>
        <ecNumber evidence="3">2.7.10.2</ecNumber>
    </submittedName>
</protein>
<keyword evidence="3" id="KW-0808">Transferase</keyword>
<evidence type="ECO:0000313" key="3">
    <source>
        <dbReference type="EMBL" id="SPJ23483.1"/>
    </source>
</evidence>
<keyword evidence="3" id="KW-0418">Kinase</keyword>
<dbReference type="Proteomes" id="UP000244912">
    <property type="component" value="Unassembled WGS sequence"/>
</dbReference>
<dbReference type="GO" id="GO:0004715">
    <property type="term" value="F:non-membrane spanning protein tyrosine kinase activity"/>
    <property type="evidence" value="ECO:0007669"/>
    <property type="project" value="UniProtKB-EC"/>
</dbReference>
<dbReference type="InterPro" id="IPR027417">
    <property type="entry name" value="P-loop_NTPase"/>
</dbReference>
<accession>A0A2R8BTM2</accession>
<sequence>MSMDSTKYGFDRSAGSNVKFDRAAGKDFHPTATDNWKALQPFHPTEKHLVENRILSYGGTPESAAFDQLRTRISRRAESQGWKRIVITSPTPRCGRSTITVNLGFGLARQIGKRIISVETDFRNPSHAGLIDLPPAKLSAAYFYSGEARFSDCAVLVRPNFAMAVAGSPMAAASDILLDPAVGDALAEIGAEYAPDVTLFDTPPILAHDDTLAFLSHADCALIVAEADRTTTAELDECERLVAQETNVLGVVLNKTR</sequence>
<dbReference type="EC" id="2.7.10.2" evidence="3"/>
<dbReference type="RefSeq" id="WP_146190456.1">
    <property type="nucleotide sequence ID" value="NZ_ONZF01000002.1"/>
</dbReference>
<proteinExistence type="predicted"/>
<reference evidence="4" key="1">
    <citation type="submission" date="2018-03" db="EMBL/GenBank/DDBJ databases">
        <authorList>
            <person name="Rodrigo-Torres L."/>
            <person name="Arahal R. D."/>
            <person name="Lucena T."/>
        </authorList>
    </citation>
    <scope>NUCLEOTIDE SEQUENCE [LARGE SCALE GENOMIC DNA]</scope>
    <source>
        <strain evidence="4">CECT 8504</strain>
    </source>
</reference>
<dbReference type="PANTHER" id="PTHR32309:SF31">
    <property type="entry name" value="CAPSULAR EXOPOLYSACCHARIDE FAMILY"/>
    <property type="match status" value="1"/>
</dbReference>